<sequence>MSGTQTWQAALAAFERWQDAADPAALLAEIEAEDPALAARVRGLIEADRQAEAGNFLAQPVQAEALGQALAGQRLGAWTLQSLLGRGGMGEVWRAQRSDGAHSGEAAIKLLHSPGRGDAAAARFRREGELLARLRHPHIAQLLDIGEAQLGPWAVRYLVIELVDGGERLDAYATARQLGTAERLALMQQVCSAVAHAHAQLIVHRDLKPGNVLVTPDGQVKLLDFGVAKLLDNTEGSDELTRLAAAGLTPEYAAPEQLRGEPVSVATDVYALGVMLCQLLTGQRQLPSATGLDADLRALIARATQARPEDRYASVAALSEDLRRYIDHEPLFARAGPWRYRAGKFLRRHRVGVAAGSLLTLSLLLGLAGTAWQWRAARLEADRTRRVQTVMTELLGAFSPEVANRADVPMVELLRRAWAEAKKRLADDPALLADVAKPLGLLLSRAGDMGLAAEALALAHSHANADAELTLELAHAWRRQNQTERARPLFEALANGQDPTSRTAAMGYLGELALEGGDAVGAERWLKQAAQSALSVSGRTHPVYRRACDDLLDLARQRGDWASARHWANEMIQASQGHPQTMAQARVSHGVLLMDLGDLSGAVPELEAGVASLTQVLGRQDAITVYARTWLANALARSGRQAEALDVATQAVHDARAVSEPLGLPTVSLTLQRWRLRGDASHTARADLPALADELGRLGHPAGRARAQVLWAEALLRSGGPASEAQALLDAAQQWQSANLSASDAEHWQTLALSALTQLLLDQPSKAQTHMQAAEAAVVAATPDSHPDRLRVAALRAWLQARVSGDRNAWPTARDRYLQTLAWRPDADTLRSKFLGLPDPAGHASIAAALLLLAT</sequence>
<dbReference type="EMBL" id="JBDPZD010000009">
    <property type="protein sequence ID" value="MEO3693641.1"/>
    <property type="molecule type" value="Genomic_DNA"/>
</dbReference>
<keyword evidence="1 7" id="KW-0808">Transferase</keyword>
<dbReference type="PANTHER" id="PTHR43289">
    <property type="entry name" value="MITOGEN-ACTIVATED PROTEIN KINASE KINASE KINASE 20-RELATED"/>
    <property type="match status" value="1"/>
</dbReference>
<dbReference type="InterPro" id="IPR017441">
    <property type="entry name" value="Protein_kinase_ATP_BS"/>
</dbReference>
<dbReference type="PROSITE" id="PS00107">
    <property type="entry name" value="PROTEIN_KINASE_ATP"/>
    <property type="match status" value="1"/>
</dbReference>
<feature type="domain" description="Protein kinase" evidence="6">
    <location>
        <begin position="78"/>
        <end position="332"/>
    </location>
</feature>
<dbReference type="RefSeq" id="WP_347706454.1">
    <property type="nucleotide sequence ID" value="NZ_JBDPZD010000009.1"/>
</dbReference>
<keyword evidence="8" id="KW-1185">Reference proteome</keyword>
<gene>
    <name evidence="7" type="ORF">ABDJ85_19380</name>
</gene>
<accession>A0ABV0G7C9</accession>
<evidence type="ECO:0000256" key="1">
    <source>
        <dbReference type="ARBA" id="ARBA00022679"/>
    </source>
</evidence>
<dbReference type="CDD" id="cd14014">
    <property type="entry name" value="STKc_PknB_like"/>
    <property type="match status" value="1"/>
</dbReference>
<dbReference type="Gene3D" id="1.10.510.10">
    <property type="entry name" value="Transferase(Phosphotransferase) domain 1"/>
    <property type="match status" value="1"/>
</dbReference>
<dbReference type="SMART" id="SM00220">
    <property type="entry name" value="S_TKc"/>
    <property type="match status" value="1"/>
</dbReference>
<evidence type="ECO:0000256" key="4">
    <source>
        <dbReference type="ARBA" id="ARBA00022840"/>
    </source>
</evidence>
<evidence type="ECO:0000259" key="6">
    <source>
        <dbReference type="PROSITE" id="PS50011"/>
    </source>
</evidence>
<evidence type="ECO:0000256" key="5">
    <source>
        <dbReference type="PROSITE-ProRule" id="PRU10141"/>
    </source>
</evidence>
<evidence type="ECO:0000313" key="7">
    <source>
        <dbReference type="EMBL" id="MEO3693641.1"/>
    </source>
</evidence>
<keyword evidence="3 7" id="KW-0418">Kinase</keyword>
<evidence type="ECO:0000313" key="8">
    <source>
        <dbReference type="Proteomes" id="UP001495147"/>
    </source>
</evidence>
<keyword evidence="4 5" id="KW-0067">ATP-binding</keyword>
<dbReference type="Pfam" id="PF00069">
    <property type="entry name" value="Pkinase"/>
    <property type="match status" value="1"/>
</dbReference>
<dbReference type="PROSITE" id="PS00108">
    <property type="entry name" value="PROTEIN_KINASE_ST"/>
    <property type="match status" value="1"/>
</dbReference>
<dbReference type="Gene3D" id="3.30.200.20">
    <property type="entry name" value="Phosphorylase Kinase, domain 1"/>
    <property type="match status" value="1"/>
</dbReference>
<dbReference type="PANTHER" id="PTHR43289:SF34">
    <property type="entry name" value="SERINE_THREONINE-PROTEIN KINASE YBDM-RELATED"/>
    <property type="match status" value="1"/>
</dbReference>
<dbReference type="InterPro" id="IPR011009">
    <property type="entry name" value="Kinase-like_dom_sf"/>
</dbReference>
<dbReference type="InterPro" id="IPR011990">
    <property type="entry name" value="TPR-like_helical_dom_sf"/>
</dbReference>
<protein>
    <submittedName>
        <fullName evidence="7">Serine/threonine-protein kinase</fullName>
        <ecNumber evidence="7">2.7.11.1</ecNumber>
    </submittedName>
</protein>
<dbReference type="InterPro" id="IPR008271">
    <property type="entry name" value="Ser/Thr_kinase_AS"/>
</dbReference>
<dbReference type="EC" id="2.7.11.1" evidence="7"/>
<proteinExistence type="predicted"/>
<dbReference type="GO" id="GO:0004674">
    <property type="term" value="F:protein serine/threonine kinase activity"/>
    <property type="evidence" value="ECO:0007669"/>
    <property type="project" value="UniProtKB-EC"/>
</dbReference>
<dbReference type="InterPro" id="IPR000719">
    <property type="entry name" value="Prot_kinase_dom"/>
</dbReference>
<comment type="caution">
    <text evidence="7">The sequence shown here is derived from an EMBL/GenBank/DDBJ whole genome shotgun (WGS) entry which is preliminary data.</text>
</comment>
<dbReference type="PROSITE" id="PS50011">
    <property type="entry name" value="PROTEIN_KINASE_DOM"/>
    <property type="match status" value="1"/>
</dbReference>
<evidence type="ECO:0000256" key="3">
    <source>
        <dbReference type="ARBA" id="ARBA00022777"/>
    </source>
</evidence>
<feature type="binding site" evidence="5">
    <location>
        <position position="109"/>
    </location>
    <ligand>
        <name>ATP</name>
        <dbReference type="ChEBI" id="CHEBI:30616"/>
    </ligand>
</feature>
<dbReference type="SUPFAM" id="SSF56112">
    <property type="entry name" value="Protein kinase-like (PK-like)"/>
    <property type="match status" value="1"/>
</dbReference>
<dbReference type="Gene3D" id="1.25.40.10">
    <property type="entry name" value="Tetratricopeptide repeat domain"/>
    <property type="match status" value="1"/>
</dbReference>
<name>A0ABV0G7C9_9BURK</name>
<reference evidence="7 8" key="1">
    <citation type="submission" date="2024-05" db="EMBL/GenBank/DDBJ databases">
        <title>Roseateles sp. DJS-2-20 16S ribosomal RNA gene Genome sequencing and assembly.</title>
        <authorList>
            <person name="Woo H."/>
        </authorList>
    </citation>
    <scope>NUCLEOTIDE SEQUENCE [LARGE SCALE GENOMIC DNA]</scope>
    <source>
        <strain evidence="7 8">DJS-2-20</strain>
    </source>
</reference>
<keyword evidence="2 5" id="KW-0547">Nucleotide-binding</keyword>
<dbReference type="SUPFAM" id="SSF48452">
    <property type="entry name" value="TPR-like"/>
    <property type="match status" value="2"/>
</dbReference>
<evidence type="ECO:0000256" key="2">
    <source>
        <dbReference type="ARBA" id="ARBA00022741"/>
    </source>
</evidence>
<dbReference type="Proteomes" id="UP001495147">
    <property type="component" value="Unassembled WGS sequence"/>
</dbReference>
<organism evidence="7 8">
    <name type="scientific">Roseateles paludis</name>
    <dbReference type="NCBI Taxonomy" id="3145238"/>
    <lineage>
        <taxon>Bacteria</taxon>
        <taxon>Pseudomonadati</taxon>
        <taxon>Pseudomonadota</taxon>
        <taxon>Betaproteobacteria</taxon>
        <taxon>Burkholderiales</taxon>
        <taxon>Sphaerotilaceae</taxon>
        <taxon>Roseateles</taxon>
    </lineage>
</organism>